<dbReference type="EMBL" id="ML995819">
    <property type="protein sequence ID" value="KAF2771494.1"/>
    <property type="molecule type" value="Genomic_DNA"/>
</dbReference>
<keyword evidence="3" id="KW-1185">Reference proteome</keyword>
<reference evidence="2" key="1">
    <citation type="journal article" date="2020" name="Stud. Mycol.">
        <title>101 Dothideomycetes genomes: a test case for predicting lifestyles and emergence of pathogens.</title>
        <authorList>
            <person name="Haridas S."/>
            <person name="Albert R."/>
            <person name="Binder M."/>
            <person name="Bloem J."/>
            <person name="Labutti K."/>
            <person name="Salamov A."/>
            <person name="Andreopoulos B."/>
            <person name="Baker S."/>
            <person name="Barry K."/>
            <person name="Bills G."/>
            <person name="Bluhm B."/>
            <person name="Cannon C."/>
            <person name="Castanera R."/>
            <person name="Culley D."/>
            <person name="Daum C."/>
            <person name="Ezra D."/>
            <person name="Gonzalez J."/>
            <person name="Henrissat B."/>
            <person name="Kuo A."/>
            <person name="Liang C."/>
            <person name="Lipzen A."/>
            <person name="Lutzoni F."/>
            <person name="Magnuson J."/>
            <person name="Mondo S."/>
            <person name="Nolan M."/>
            <person name="Ohm R."/>
            <person name="Pangilinan J."/>
            <person name="Park H.-J."/>
            <person name="Ramirez L."/>
            <person name="Alfaro M."/>
            <person name="Sun H."/>
            <person name="Tritt A."/>
            <person name="Yoshinaga Y."/>
            <person name="Zwiers L.-H."/>
            <person name="Turgeon B."/>
            <person name="Goodwin S."/>
            <person name="Spatafora J."/>
            <person name="Crous P."/>
            <person name="Grigoriev I."/>
        </authorList>
    </citation>
    <scope>NUCLEOTIDE SEQUENCE</scope>
    <source>
        <strain evidence="2">CBS 116005</strain>
    </source>
</reference>
<evidence type="ECO:0000313" key="2">
    <source>
        <dbReference type="EMBL" id="KAF2771494.1"/>
    </source>
</evidence>
<accession>A0A6G1LH52</accession>
<feature type="non-terminal residue" evidence="2">
    <location>
        <position position="86"/>
    </location>
</feature>
<proteinExistence type="predicted"/>
<dbReference type="AlphaFoldDB" id="A0A6G1LH52"/>
<evidence type="ECO:0000256" key="1">
    <source>
        <dbReference type="SAM" id="MobiDB-lite"/>
    </source>
</evidence>
<sequence>SGVWRCGGEKSGVSHSTTRRQGSSAEHCTCHTSETDSSHRFCLSQHEKSDTQERHSACVSAPLYSDTRTVTSSPINPLSTNPTPIP</sequence>
<dbReference type="Proteomes" id="UP000799436">
    <property type="component" value="Unassembled WGS sequence"/>
</dbReference>
<gene>
    <name evidence="2" type="ORF">EJ03DRAFT_289585</name>
</gene>
<evidence type="ECO:0000313" key="3">
    <source>
        <dbReference type="Proteomes" id="UP000799436"/>
    </source>
</evidence>
<feature type="region of interest" description="Disordered" evidence="1">
    <location>
        <begin position="1"/>
        <end position="29"/>
    </location>
</feature>
<organism evidence="2 3">
    <name type="scientific">Teratosphaeria nubilosa</name>
    <dbReference type="NCBI Taxonomy" id="161662"/>
    <lineage>
        <taxon>Eukaryota</taxon>
        <taxon>Fungi</taxon>
        <taxon>Dikarya</taxon>
        <taxon>Ascomycota</taxon>
        <taxon>Pezizomycotina</taxon>
        <taxon>Dothideomycetes</taxon>
        <taxon>Dothideomycetidae</taxon>
        <taxon>Mycosphaerellales</taxon>
        <taxon>Teratosphaeriaceae</taxon>
        <taxon>Teratosphaeria</taxon>
    </lineage>
</organism>
<feature type="region of interest" description="Disordered" evidence="1">
    <location>
        <begin position="67"/>
        <end position="86"/>
    </location>
</feature>
<feature type="non-terminal residue" evidence="2">
    <location>
        <position position="1"/>
    </location>
</feature>
<feature type="compositionally biased region" description="Polar residues" evidence="1">
    <location>
        <begin position="13"/>
        <end position="29"/>
    </location>
</feature>
<name>A0A6G1LH52_9PEZI</name>
<protein>
    <submittedName>
        <fullName evidence="2">Uncharacterized protein</fullName>
    </submittedName>
</protein>